<evidence type="ECO:0000313" key="3">
    <source>
        <dbReference type="EMBL" id="OBV39091.1"/>
    </source>
</evidence>
<keyword evidence="1" id="KW-1133">Transmembrane helix</keyword>
<comment type="caution">
    <text evidence="3">The sequence shown here is derived from an EMBL/GenBank/DDBJ whole genome shotgun (WGS) entry which is preliminary data.</text>
</comment>
<dbReference type="PATRIC" id="fig|1747903.4.peg.2660"/>
<dbReference type="STRING" id="1747903.ASR47_1008152"/>
<dbReference type="EMBL" id="LOCQ01000055">
    <property type="protein sequence ID" value="OBV39091.1"/>
    <property type="molecule type" value="Genomic_DNA"/>
</dbReference>
<keyword evidence="2" id="KW-0732">Signal</keyword>
<evidence type="ECO:0000256" key="1">
    <source>
        <dbReference type="SAM" id="Phobius"/>
    </source>
</evidence>
<evidence type="ECO:0000313" key="4">
    <source>
        <dbReference type="Proteomes" id="UP000092713"/>
    </source>
</evidence>
<evidence type="ECO:0008006" key="5">
    <source>
        <dbReference type="Google" id="ProtNLM"/>
    </source>
</evidence>
<dbReference type="RefSeq" id="WP_245714344.1">
    <property type="nucleotide sequence ID" value="NZ_LOCQ01000055.1"/>
</dbReference>
<feature type="signal peptide" evidence="2">
    <location>
        <begin position="1"/>
        <end position="25"/>
    </location>
</feature>
<keyword evidence="1" id="KW-0472">Membrane</keyword>
<dbReference type="AlphaFoldDB" id="A0A1A7BZJ3"/>
<feature type="chain" id="PRO_5008510027" description="VWA domain-containing protein" evidence="2">
    <location>
        <begin position="26"/>
        <end position="493"/>
    </location>
</feature>
<proteinExistence type="predicted"/>
<protein>
    <recommendedName>
        <fullName evidence="5">VWA domain-containing protein</fullName>
    </recommendedName>
</protein>
<sequence length="493" mass="52417">MKLMKRIVAAVAAVVTLAASLPLQAAGIQQAFLVQNSGWMEPFYTDQQSQLKALVGAVAQAASTPEDQLFLLAFSQSSGSHVSPALLGQGRGAAGIAAQLAPLGLARKSSGGALADTDFQEAVTKTITGPFRSASGIVWIFTNNKNSPNNDSQTAERNRDFYRLLHLEPSITKTLVFPLRMPVQGKLYSAKGLMVYALAYGQPAADALTRIQAEGRLSKVLTRAPARLKPVDQDAVRIVPQSVKNTPNVHASLGRDGRTIVLDVEAASLLPQVVLQASLQNMFFPYVIENATVHAALAGQAAPLQVSPAAIKGLQPGASQAVEVRFDLPMAQIPSPWSAQALSAMGKQVLLPMKATVGLADQRLALSTGFASELQELFPGDPISEVFTPPDSVRASQATVPLLVRIQYPLLPVLLIIAAVLLLVLAFVLFGLLGTRSKRYRVVVDGVPRQVLMKPFKSVILRDDGGRDIGELKRGLGKPSIVRMAEGHAVTVG</sequence>
<reference evidence="3 4" key="1">
    <citation type="submission" date="2016-04" db="EMBL/GenBank/DDBJ databases">
        <title>Draft genome sequence of Janthinobacterium psychrotolerans sp. nov., isolated from freshwater sediments in Denmark.</title>
        <authorList>
            <person name="Gong X."/>
            <person name="Skrivergaard S."/>
            <person name="Korsgaard B.S."/>
            <person name="Schreiber L."/>
            <person name="Marshall I.P."/>
            <person name="Finster K."/>
            <person name="Schramm A."/>
        </authorList>
    </citation>
    <scope>NUCLEOTIDE SEQUENCE [LARGE SCALE GENOMIC DNA]</scope>
    <source>
        <strain evidence="3 4">S3-2</strain>
    </source>
</reference>
<evidence type="ECO:0000256" key="2">
    <source>
        <dbReference type="SAM" id="SignalP"/>
    </source>
</evidence>
<organism evidence="3 4">
    <name type="scientific">Janthinobacterium psychrotolerans</name>
    <dbReference type="NCBI Taxonomy" id="1747903"/>
    <lineage>
        <taxon>Bacteria</taxon>
        <taxon>Pseudomonadati</taxon>
        <taxon>Pseudomonadota</taxon>
        <taxon>Betaproteobacteria</taxon>
        <taxon>Burkholderiales</taxon>
        <taxon>Oxalobacteraceae</taxon>
        <taxon>Janthinobacterium</taxon>
    </lineage>
</organism>
<accession>A0A1A7BZJ3</accession>
<gene>
    <name evidence="3" type="ORF">ASR47_1008152</name>
</gene>
<feature type="transmembrane region" description="Helical" evidence="1">
    <location>
        <begin position="410"/>
        <end position="433"/>
    </location>
</feature>
<keyword evidence="4" id="KW-1185">Reference proteome</keyword>
<keyword evidence="1" id="KW-0812">Transmembrane</keyword>
<name>A0A1A7BZJ3_9BURK</name>
<dbReference type="Proteomes" id="UP000092713">
    <property type="component" value="Unassembled WGS sequence"/>
</dbReference>